<dbReference type="AlphaFoldDB" id="A0AAD7RMI2"/>
<reference evidence="19" key="1">
    <citation type="journal article" date="2023" name="Science">
        <title>Genome structures resolve the early diversification of teleost fishes.</title>
        <authorList>
            <person name="Parey E."/>
            <person name="Louis A."/>
            <person name="Montfort J."/>
            <person name="Bouchez O."/>
            <person name="Roques C."/>
            <person name="Iampietro C."/>
            <person name="Lluch J."/>
            <person name="Castinel A."/>
            <person name="Donnadieu C."/>
            <person name="Desvignes T."/>
            <person name="Floi Bucao C."/>
            <person name="Jouanno E."/>
            <person name="Wen M."/>
            <person name="Mejri S."/>
            <person name="Dirks R."/>
            <person name="Jansen H."/>
            <person name="Henkel C."/>
            <person name="Chen W.J."/>
            <person name="Zahm M."/>
            <person name="Cabau C."/>
            <person name="Klopp C."/>
            <person name="Thompson A.W."/>
            <person name="Robinson-Rechavi M."/>
            <person name="Braasch I."/>
            <person name="Lecointre G."/>
            <person name="Bobe J."/>
            <person name="Postlethwait J.H."/>
            <person name="Berthelot C."/>
            <person name="Roest Crollius H."/>
            <person name="Guiguen Y."/>
        </authorList>
    </citation>
    <scope>NUCLEOTIDE SEQUENCE</scope>
    <source>
        <strain evidence="19">NC1722</strain>
    </source>
</reference>
<keyword evidence="3" id="KW-0813">Transport</keyword>
<dbReference type="GO" id="GO:0045944">
    <property type="term" value="P:positive regulation of transcription by RNA polymerase II"/>
    <property type="evidence" value="ECO:0007669"/>
    <property type="project" value="TreeGrafter"/>
</dbReference>
<keyword evidence="7" id="KW-0811">Translocation</keyword>
<protein>
    <recommendedName>
        <fullName evidence="15">Actin-binding Rho-activating protein</fullName>
    </recommendedName>
    <alternativeName>
        <fullName evidence="16">Striated muscle activator of Rho-dependent signaling</fullName>
    </alternativeName>
</protein>
<dbReference type="GO" id="GO:0003779">
    <property type="term" value="F:actin binding"/>
    <property type="evidence" value="ECO:0007669"/>
    <property type="project" value="UniProtKB-KW"/>
</dbReference>
<keyword evidence="8" id="KW-0805">Transcription regulation</keyword>
<comment type="subcellular location">
    <subcellularLocation>
        <location evidence="2">Cytoplasm</location>
        <location evidence="2">Cytoskeleton</location>
    </subcellularLocation>
    <subcellularLocation>
        <location evidence="1">Cytoplasm</location>
        <location evidence="1">Myofibril</location>
        <location evidence="1">Sarcomere</location>
    </subcellularLocation>
</comment>
<dbReference type="Proteomes" id="UP001221898">
    <property type="component" value="Unassembled WGS sequence"/>
</dbReference>
<keyword evidence="20" id="KW-1185">Reference proteome</keyword>
<evidence type="ECO:0000256" key="11">
    <source>
        <dbReference type="ARBA" id="ARBA00023203"/>
    </source>
</evidence>
<dbReference type="InterPro" id="IPR038095">
    <property type="entry name" value="Costars_sf"/>
</dbReference>
<evidence type="ECO:0000256" key="7">
    <source>
        <dbReference type="ARBA" id="ARBA00023010"/>
    </source>
</evidence>
<dbReference type="Gene3D" id="1.10.10.1540">
    <property type="entry name" value="Costar domain"/>
    <property type="match status" value="1"/>
</dbReference>
<comment type="subunit">
    <text evidence="14">Binds F-actin and ABLIM1, ABLIM2 and ABLIM3. Interaction with ABLIM2 and ABLIM3 enhances activity.</text>
</comment>
<dbReference type="GO" id="GO:0005856">
    <property type="term" value="C:cytoskeleton"/>
    <property type="evidence" value="ECO:0007669"/>
    <property type="project" value="UniProtKB-SubCell"/>
</dbReference>
<dbReference type="Pfam" id="PF14705">
    <property type="entry name" value="Costars"/>
    <property type="match status" value="1"/>
</dbReference>
<dbReference type="GO" id="GO:0030017">
    <property type="term" value="C:sarcomere"/>
    <property type="evidence" value="ECO:0007669"/>
    <property type="project" value="UniProtKB-SubCell"/>
</dbReference>
<evidence type="ECO:0000256" key="6">
    <source>
        <dbReference type="ARBA" id="ARBA00022927"/>
    </source>
</evidence>
<keyword evidence="4" id="KW-0963">Cytoplasm</keyword>
<feature type="compositionally biased region" description="Low complexity" evidence="17">
    <location>
        <begin position="111"/>
        <end position="120"/>
    </location>
</feature>
<evidence type="ECO:0000256" key="17">
    <source>
        <dbReference type="SAM" id="MobiDB-lite"/>
    </source>
</evidence>
<dbReference type="InterPro" id="IPR027817">
    <property type="entry name" value="Costars_dom"/>
</dbReference>
<proteinExistence type="predicted"/>
<comment type="function">
    <text evidence="13">Acts as an activator of serum response factor (SRF)-dependent transcription possibly by inducing nuclear translocation of MKL1 or MKL2 and through a mechanism requiring Rho-actin signaling.</text>
</comment>
<feature type="compositionally biased region" description="Basic and acidic residues" evidence="17">
    <location>
        <begin position="171"/>
        <end position="189"/>
    </location>
</feature>
<dbReference type="GO" id="GO:0035025">
    <property type="term" value="P:positive regulation of Rho protein signal transduction"/>
    <property type="evidence" value="ECO:0007669"/>
    <property type="project" value="InterPro"/>
</dbReference>
<dbReference type="SMART" id="SM01283">
    <property type="entry name" value="Costars"/>
    <property type="match status" value="1"/>
</dbReference>
<evidence type="ECO:0000256" key="9">
    <source>
        <dbReference type="ARBA" id="ARBA00023159"/>
    </source>
</evidence>
<keyword evidence="10" id="KW-0804">Transcription</keyword>
<evidence type="ECO:0000256" key="10">
    <source>
        <dbReference type="ARBA" id="ARBA00023163"/>
    </source>
</evidence>
<evidence type="ECO:0000313" key="19">
    <source>
        <dbReference type="EMBL" id="KAJ8386800.1"/>
    </source>
</evidence>
<organism evidence="19 20">
    <name type="scientific">Aldrovandia affinis</name>
    <dbReference type="NCBI Taxonomy" id="143900"/>
    <lineage>
        <taxon>Eukaryota</taxon>
        <taxon>Metazoa</taxon>
        <taxon>Chordata</taxon>
        <taxon>Craniata</taxon>
        <taxon>Vertebrata</taxon>
        <taxon>Euteleostomi</taxon>
        <taxon>Actinopterygii</taxon>
        <taxon>Neopterygii</taxon>
        <taxon>Teleostei</taxon>
        <taxon>Notacanthiformes</taxon>
        <taxon>Halosauridae</taxon>
        <taxon>Aldrovandia</taxon>
    </lineage>
</organism>
<evidence type="ECO:0000256" key="13">
    <source>
        <dbReference type="ARBA" id="ARBA00059783"/>
    </source>
</evidence>
<evidence type="ECO:0000256" key="16">
    <source>
        <dbReference type="ARBA" id="ARBA00076363"/>
    </source>
</evidence>
<keyword evidence="6" id="KW-0653">Protein transport</keyword>
<evidence type="ECO:0000256" key="14">
    <source>
        <dbReference type="ARBA" id="ARBA00063019"/>
    </source>
</evidence>
<name>A0AAD7RMI2_9TELE</name>
<evidence type="ECO:0000256" key="1">
    <source>
        <dbReference type="ARBA" id="ARBA00004204"/>
    </source>
</evidence>
<dbReference type="FunFam" id="1.10.10.1540:FF:000001">
    <property type="entry name" value="Actin-binding Rho-activating protein a"/>
    <property type="match status" value="1"/>
</dbReference>
<evidence type="ECO:0000256" key="2">
    <source>
        <dbReference type="ARBA" id="ARBA00004245"/>
    </source>
</evidence>
<evidence type="ECO:0000256" key="5">
    <source>
        <dbReference type="ARBA" id="ARBA00022553"/>
    </source>
</evidence>
<keyword evidence="11" id="KW-0009">Actin-binding</keyword>
<keyword evidence="12" id="KW-0206">Cytoskeleton</keyword>
<evidence type="ECO:0000259" key="18">
    <source>
        <dbReference type="SMART" id="SM01283"/>
    </source>
</evidence>
<evidence type="ECO:0000256" key="8">
    <source>
        <dbReference type="ARBA" id="ARBA00023015"/>
    </source>
</evidence>
<keyword evidence="9" id="KW-0010">Activator</keyword>
<dbReference type="EMBL" id="JAINUG010000222">
    <property type="protein sequence ID" value="KAJ8386800.1"/>
    <property type="molecule type" value="Genomic_DNA"/>
</dbReference>
<keyword evidence="5" id="KW-0597">Phosphoprotein</keyword>
<evidence type="ECO:0000256" key="15">
    <source>
        <dbReference type="ARBA" id="ARBA00073502"/>
    </source>
</evidence>
<gene>
    <name evidence="19" type="ORF">AAFF_G00165950</name>
</gene>
<sequence length="390" mass="43526">MSEATVRKPSANKNIRKLRAVSMVCSLTSSWQQWVSENEEKQAKEPSGWAPDSDAPREQRRAGPEEKRARSSQAAAAAAASTPARDASSLGPPPGSQAGEKTPGEAKIKSKQVVKSVSSSAQEKGMGVGFLTDRYGKDVDEVDRILNMKVSPTRRRKCSNLVSELTKSWKDAEVERDEPQKTVNERSLENEASSDATVQTEQGRQKEGDGDIVDQKAESCSRIKRPSTTVVNKDIDEVKKLTILSKKFSPVGNLKSKWQNWASEHTINQKLNPFSDDFDYNLSMSTRLHKGEEGYGRPKEGTKTAERARRAEAHIHREIDDMCFIIRTMADPDPDGLTRVTFGELFDRYVRISDKVVGILMRARKHGKVAFEGEMLWQGQDDYVIITLLV</sequence>
<dbReference type="PANTHER" id="PTHR22739:SF20">
    <property type="entry name" value="ACTIN-BINDING RHO-ACTIVATING PROTEIN"/>
    <property type="match status" value="1"/>
</dbReference>
<accession>A0AAD7RMI2</accession>
<evidence type="ECO:0000256" key="12">
    <source>
        <dbReference type="ARBA" id="ARBA00023212"/>
    </source>
</evidence>
<feature type="region of interest" description="Disordered" evidence="17">
    <location>
        <begin position="171"/>
        <end position="219"/>
    </location>
</feature>
<evidence type="ECO:0000313" key="20">
    <source>
        <dbReference type="Proteomes" id="UP001221898"/>
    </source>
</evidence>
<feature type="compositionally biased region" description="Polar residues" evidence="17">
    <location>
        <begin position="190"/>
        <end position="202"/>
    </location>
</feature>
<feature type="compositionally biased region" description="Basic and acidic residues" evidence="17">
    <location>
        <begin position="54"/>
        <end position="69"/>
    </location>
</feature>
<dbReference type="InterPro" id="IPR026111">
    <property type="entry name" value="Abra"/>
</dbReference>
<evidence type="ECO:0000256" key="4">
    <source>
        <dbReference type="ARBA" id="ARBA00022490"/>
    </source>
</evidence>
<comment type="caution">
    <text evidence="19">The sequence shown here is derived from an EMBL/GenBank/DDBJ whole genome shotgun (WGS) entry which is preliminary data.</text>
</comment>
<evidence type="ECO:0000256" key="3">
    <source>
        <dbReference type="ARBA" id="ARBA00022448"/>
    </source>
</evidence>
<dbReference type="GO" id="GO:0015031">
    <property type="term" value="P:protein transport"/>
    <property type="evidence" value="ECO:0007669"/>
    <property type="project" value="UniProtKB-KW"/>
</dbReference>
<feature type="region of interest" description="Disordered" evidence="17">
    <location>
        <begin position="33"/>
        <end position="130"/>
    </location>
</feature>
<feature type="compositionally biased region" description="Low complexity" evidence="17">
    <location>
        <begin position="71"/>
        <end position="89"/>
    </location>
</feature>
<feature type="compositionally biased region" description="Basic and acidic residues" evidence="17">
    <location>
        <begin position="203"/>
        <end position="219"/>
    </location>
</feature>
<feature type="domain" description="Costars" evidence="18">
    <location>
        <begin position="313"/>
        <end position="389"/>
    </location>
</feature>
<dbReference type="PANTHER" id="PTHR22739">
    <property type="entry name" value="STRIATED MUSCLE ACTIVATOR OF RHO-DEPENDENT SIGNALING-RELATED"/>
    <property type="match status" value="1"/>
</dbReference>